<dbReference type="AlphaFoldDB" id="B2AEP1"/>
<evidence type="ECO:0000256" key="3">
    <source>
        <dbReference type="ARBA" id="ARBA00023004"/>
    </source>
</evidence>
<dbReference type="Pfam" id="PF00067">
    <property type="entry name" value="p450"/>
    <property type="match status" value="1"/>
</dbReference>
<dbReference type="Proteomes" id="UP000001197">
    <property type="component" value="Chromosome 5"/>
</dbReference>
<comment type="cofactor">
    <cofactor evidence="4">
        <name>heme</name>
        <dbReference type="ChEBI" id="CHEBI:30413"/>
    </cofactor>
</comment>
<keyword evidence="8" id="KW-1185">Reference proteome</keyword>
<feature type="transmembrane region" description="Helical" evidence="5">
    <location>
        <begin position="20"/>
        <end position="38"/>
    </location>
</feature>
<dbReference type="EMBL" id="FO904940">
    <property type="protein sequence ID" value="CDP28982.1"/>
    <property type="molecule type" value="Genomic_DNA"/>
</dbReference>
<keyword evidence="5" id="KW-1133">Transmembrane helix</keyword>
<dbReference type="InterPro" id="IPR001128">
    <property type="entry name" value="Cyt_P450"/>
</dbReference>
<dbReference type="GO" id="GO:0004497">
    <property type="term" value="F:monooxygenase activity"/>
    <property type="evidence" value="ECO:0007669"/>
    <property type="project" value="InterPro"/>
</dbReference>
<dbReference type="OrthoDB" id="1470350at2759"/>
<evidence type="ECO:0000313" key="7">
    <source>
        <dbReference type="EMBL" id="CDP28982.1"/>
    </source>
</evidence>
<evidence type="ECO:0000313" key="6">
    <source>
        <dbReference type="EMBL" id="CAP61907.1"/>
    </source>
</evidence>
<dbReference type="GO" id="GO:0005506">
    <property type="term" value="F:iron ion binding"/>
    <property type="evidence" value="ECO:0007669"/>
    <property type="project" value="InterPro"/>
</dbReference>
<dbReference type="VEuPathDB" id="FungiDB:PODANS_5_1940"/>
<dbReference type="GO" id="GO:0020037">
    <property type="term" value="F:heme binding"/>
    <property type="evidence" value="ECO:0007669"/>
    <property type="project" value="InterPro"/>
</dbReference>
<dbReference type="PANTHER" id="PTHR24305:SF168">
    <property type="entry name" value="P450, PUTATIVE (EUROFUNG)-RELATED"/>
    <property type="match status" value="1"/>
</dbReference>
<dbReference type="InterPro" id="IPR050121">
    <property type="entry name" value="Cytochrome_P450_monoxygenase"/>
</dbReference>
<dbReference type="SUPFAM" id="SSF48264">
    <property type="entry name" value="Cytochrome P450"/>
    <property type="match status" value="1"/>
</dbReference>
<sequence>METLKPFLAPPLNLPTTTLVPLALLFLLTTFIIIPTLIQYHRLSHIPGPLLNSLTSLVYARRTLKPGSAQYVYDLCRQYGPLVRVTPNIVVFSDAATFRYVCSHKAKYTKGLWFEFSRWDLKRWSCIAMRDNESRKERKNKLIPAGNKSNQWSGAGLAAMEKRVDQQVGAFIDLVERKYVSGGSDTKPMEFGHRAQFFTLDVATSVTFGRPFGFLDRDGDVNRYLEITEVMLPIFGVLGALPQLVYAMHAWPLRKMMPGAGDKVGFGVLMRFAEEEVRKRVEGGAEEKGERDLIRSYLDNGIEAEDVVQECITLVVAGSETTSVVLRMTLLALLTTPEAYRKLQAEIDAFFKEYDSEEVISYTDTKELKYLWAVIHETMRIWPNGAGLSFSKQVPDTGDTIHGYYLPKGTEIAQCMLGITRDQALFSPDVDIWRPERWLEATPEQHDEMWAAVELGFSTGKYICLGKQVGLMELGKWFTEIFRRYDIAPVNKASPLKLVDGVTWLSSDFWIRLTRRNKQV</sequence>
<protein>
    <submittedName>
        <fullName evidence="7">Cytochrome P450 E-class, group I</fullName>
    </submittedName>
    <submittedName>
        <fullName evidence="6">Podospora anserina S mat+ genomic DNA chromosome 5, supercontig 1</fullName>
    </submittedName>
</protein>
<reference evidence="6" key="2">
    <citation type="submission" date="2008-07" db="EMBL/GenBank/DDBJ databases">
        <authorList>
            <person name="Genoscope - CEA"/>
        </authorList>
    </citation>
    <scope>NUCLEOTIDE SEQUENCE</scope>
    <source>
        <strain evidence="6">S mat+</strain>
    </source>
</reference>
<organism evidence="6">
    <name type="scientific">Podospora anserina (strain S / ATCC MYA-4624 / DSM 980 / FGSC 10383)</name>
    <name type="common">Pleurage anserina</name>
    <dbReference type="NCBI Taxonomy" id="515849"/>
    <lineage>
        <taxon>Eukaryota</taxon>
        <taxon>Fungi</taxon>
        <taxon>Dikarya</taxon>
        <taxon>Ascomycota</taxon>
        <taxon>Pezizomycotina</taxon>
        <taxon>Sordariomycetes</taxon>
        <taxon>Sordariomycetidae</taxon>
        <taxon>Sordariales</taxon>
        <taxon>Podosporaceae</taxon>
        <taxon>Podospora</taxon>
        <taxon>Podospora anserina</taxon>
    </lineage>
</organism>
<keyword evidence="5" id="KW-0812">Transmembrane</keyword>
<dbReference type="Gene3D" id="1.10.630.10">
    <property type="entry name" value="Cytochrome P450"/>
    <property type="match status" value="1"/>
</dbReference>
<proteinExistence type="predicted"/>
<accession>B2AEP1</accession>
<name>B2AEP1_PODAN</name>
<evidence type="ECO:0000256" key="2">
    <source>
        <dbReference type="ARBA" id="ARBA00022723"/>
    </source>
</evidence>
<reference evidence="8" key="3">
    <citation type="journal article" date="2014" name="Genetics">
        <title>Maintaining two mating types: Structure of the mating type locus and its role in heterokaryosis in Podospora anserina.</title>
        <authorList>
            <person name="Grognet P."/>
            <person name="Bidard F."/>
            <person name="Kuchly C."/>
            <person name="Tong L.C.H."/>
            <person name="Coppin E."/>
            <person name="Benkhali J.A."/>
            <person name="Couloux A."/>
            <person name="Wincker P."/>
            <person name="Debuchy R."/>
            <person name="Silar P."/>
        </authorList>
    </citation>
    <scope>GENOME REANNOTATION</scope>
    <source>
        <strain evidence="8">S / ATCC MYA-4624 / DSM 980 / FGSC 10383</strain>
    </source>
</reference>
<reference evidence="7" key="4">
    <citation type="submission" date="2015-04" db="EMBL/GenBank/DDBJ databases">
        <title>Maintaining two mating types: Structure of the mating type locus and its role in heterokaryosis in Podospora anserina.</title>
        <authorList>
            <person name="Grognet P."/>
            <person name="Bidard F."/>
            <person name="Kuchly C."/>
            <person name="Chan Ho Tong L."/>
            <person name="Coppin E."/>
            <person name="Ait Benkhali J."/>
            <person name="Couloux A."/>
            <person name="Wincker P."/>
            <person name="Debuchy R."/>
            <person name="Silar P."/>
        </authorList>
    </citation>
    <scope>NUCLEOTIDE SEQUENCE</scope>
</reference>
<evidence type="ECO:0000313" key="8">
    <source>
        <dbReference type="Proteomes" id="UP000001197"/>
    </source>
</evidence>
<evidence type="ECO:0000256" key="4">
    <source>
        <dbReference type="PIRSR" id="PIRSR602401-1"/>
    </source>
</evidence>
<dbReference type="RefSeq" id="XP_001904130.1">
    <property type="nucleotide sequence ID" value="XM_001904095.1"/>
</dbReference>
<dbReference type="InterPro" id="IPR002401">
    <property type="entry name" value="Cyt_P450_E_grp-I"/>
</dbReference>
<dbReference type="PRINTS" id="PR00385">
    <property type="entry name" value="P450"/>
</dbReference>
<gene>
    <name evidence="6" type="ORF">PODANS_5_1940</name>
</gene>
<dbReference type="PRINTS" id="PR00463">
    <property type="entry name" value="EP450I"/>
</dbReference>
<dbReference type="EMBL" id="CU633457">
    <property type="protein sequence ID" value="CAP61907.1"/>
    <property type="molecule type" value="Genomic_DNA"/>
</dbReference>
<dbReference type="eggNOG" id="KOG0156">
    <property type="taxonomic scope" value="Eukaryota"/>
</dbReference>
<dbReference type="GO" id="GO:0016705">
    <property type="term" value="F:oxidoreductase activity, acting on paired donors, with incorporation or reduction of molecular oxygen"/>
    <property type="evidence" value="ECO:0007669"/>
    <property type="project" value="InterPro"/>
</dbReference>
<dbReference type="KEGG" id="pan:PODANSg1147"/>
<keyword evidence="1 4" id="KW-0349">Heme</keyword>
<dbReference type="STRING" id="515849.B2AEP1"/>
<dbReference type="InterPro" id="IPR036396">
    <property type="entry name" value="Cyt_P450_sf"/>
</dbReference>
<dbReference type="HOGENOM" id="CLU_001570_14_0_1"/>
<keyword evidence="3 4" id="KW-0408">Iron</keyword>
<reference evidence="6 8" key="1">
    <citation type="journal article" date="2008" name="Genome Biol.">
        <title>The genome sequence of the model ascomycete fungus Podospora anserina.</title>
        <authorList>
            <person name="Espagne E."/>
            <person name="Lespinet O."/>
            <person name="Malagnac F."/>
            <person name="Da Silva C."/>
            <person name="Jaillon O."/>
            <person name="Porcel B.M."/>
            <person name="Couloux A."/>
            <person name="Aury J.-M."/>
            <person name="Segurens B."/>
            <person name="Poulain J."/>
            <person name="Anthouard V."/>
            <person name="Grossetete S."/>
            <person name="Khalili H."/>
            <person name="Coppin E."/>
            <person name="Dequard-Chablat M."/>
            <person name="Picard M."/>
            <person name="Contamine V."/>
            <person name="Arnaise S."/>
            <person name="Bourdais A."/>
            <person name="Berteaux-Lecellier V."/>
            <person name="Gautheret D."/>
            <person name="de Vries R.P."/>
            <person name="Battaglia E."/>
            <person name="Coutinho P.M."/>
            <person name="Danchin E.G.J."/>
            <person name="Henrissat B."/>
            <person name="El Khoury R."/>
            <person name="Sainsard-Chanet A."/>
            <person name="Boivin A."/>
            <person name="Pinan-Lucarre B."/>
            <person name="Sellem C.H."/>
            <person name="Debuchy R."/>
            <person name="Wincker P."/>
            <person name="Weissenbach J."/>
            <person name="Silar P."/>
        </authorList>
    </citation>
    <scope>NUCLEOTIDE SEQUENCE [LARGE SCALE GENOMIC DNA]</scope>
    <source>
        <strain evidence="8">S / ATCC MYA-4624 / DSM 980 / FGSC 10383</strain>
        <strain evidence="6">S mat+</strain>
    </source>
</reference>
<keyword evidence="5" id="KW-0472">Membrane</keyword>
<evidence type="ECO:0000256" key="5">
    <source>
        <dbReference type="SAM" id="Phobius"/>
    </source>
</evidence>
<dbReference type="PANTHER" id="PTHR24305">
    <property type="entry name" value="CYTOCHROME P450"/>
    <property type="match status" value="1"/>
</dbReference>
<feature type="binding site" description="axial binding residue" evidence="4">
    <location>
        <position position="464"/>
    </location>
    <ligand>
        <name>heme</name>
        <dbReference type="ChEBI" id="CHEBI:30413"/>
    </ligand>
    <ligandPart>
        <name>Fe</name>
        <dbReference type="ChEBI" id="CHEBI:18248"/>
    </ligandPart>
</feature>
<evidence type="ECO:0000256" key="1">
    <source>
        <dbReference type="ARBA" id="ARBA00022617"/>
    </source>
</evidence>
<keyword evidence="2 4" id="KW-0479">Metal-binding</keyword>
<dbReference type="GeneID" id="6188136"/>
<dbReference type="CDD" id="cd11060">
    <property type="entry name" value="CYP57A1-like"/>
    <property type="match status" value="1"/>
</dbReference>